<dbReference type="EMBL" id="UINC01195356">
    <property type="protein sequence ID" value="SVE11885.1"/>
    <property type="molecule type" value="Genomic_DNA"/>
</dbReference>
<organism evidence="1">
    <name type="scientific">marine metagenome</name>
    <dbReference type="NCBI Taxonomy" id="408172"/>
    <lineage>
        <taxon>unclassified sequences</taxon>
        <taxon>metagenomes</taxon>
        <taxon>ecological metagenomes</taxon>
    </lineage>
</organism>
<sequence length="57" mass="6214">MTRSKIGTVTCMLIVMLTVLVTGVNKTSAEEPQTRILKEQELVDMLVGSCIQSTRGC</sequence>
<name>A0A383AXH2_9ZZZZ</name>
<gene>
    <name evidence="1" type="ORF">METZ01_LOCUS464739</name>
</gene>
<accession>A0A383AXH2</accession>
<reference evidence="1" key="1">
    <citation type="submission" date="2018-05" db="EMBL/GenBank/DDBJ databases">
        <authorList>
            <person name="Lanie J.A."/>
            <person name="Ng W.-L."/>
            <person name="Kazmierczak K.M."/>
            <person name="Andrzejewski T.M."/>
            <person name="Davidsen T.M."/>
            <person name="Wayne K.J."/>
            <person name="Tettelin H."/>
            <person name="Glass J.I."/>
            <person name="Rusch D."/>
            <person name="Podicherti R."/>
            <person name="Tsui H.-C.T."/>
            <person name="Winkler M.E."/>
        </authorList>
    </citation>
    <scope>NUCLEOTIDE SEQUENCE</scope>
</reference>
<dbReference type="AlphaFoldDB" id="A0A383AXH2"/>
<evidence type="ECO:0000313" key="1">
    <source>
        <dbReference type="EMBL" id="SVE11885.1"/>
    </source>
</evidence>
<feature type="non-terminal residue" evidence="1">
    <location>
        <position position="57"/>
    </location>
</feature>
<protein>
    <submittedName>
        <fullName evidence="1">Uncharacterized protein</fullName>
    </submittedName>
</protein>
<proteinExistence type="predicted"/>